<dbReference type="EMBL" id="VNHY01000002">
    <property type="protein sequence ID" value="TYP93662.1"/>
    <property type="molecule type" value="Genomic_DNA"/>
</dbReference>
<evidence type="ECO:0000313" key="5">
    <source>
        <dbReference type="Proteomes" id="UP000324595"/>
    </source>
</evidence>
<accession>A0A5D3YJC4</accession>
<feature type="domain" description="HTH tetR-type" evidence="3">
    <location>
        <begin position="6"/>
        <end position="66"/>
    </location>
</feature>
<dbReference type="SUPFAM" id="SSF48498">
    <property type="entry name" value="Tetracyclin repressor-like, C-terminal domain"/>
    <property type="match status" value="1"/>
</dbReference>
<dbReference type="SUPFAM" id="SSF46689">
    <property type="entry name" value="Homeodomain-like"/>
    <property type="match status" value="1"/>
</dbReference>
<dbReference type="Pfam" id="PF00440">
    <property type="entry name" value="TetR_N"/>
    <property type="match status" value="1"/>
</dbReference>
<organism evidence="4 5">
    <name type="scientific">Fodinibius salinus</name>
    <dbReference type="NCBI Taxonomy" id="860790"/>
    <lineage>
        <taxon>Bacteria</taxon>
        <taxon>Pseudomonadati</taxon>
        <taxon>Balneolota</taxon>
        <taxon>Balneolia</taxon>
        <taxon>Balneolales</taxon>
        <taxon>Balneolaceae</taxon>
        <taxon>Fodinibius</taxon>
    </lineage>
</organism>
<dbReference type="OrthoDB" id="9789566at2"/>
<evidence type="ECO:0000256" key="1">
    <source>
        <dbReference type="ARBA" id="ARBA00023125"/>
    </source>
</evidence>
<name>A0A5D3YJC4_9BACT</name>
<keyword evidence="5" id="KW-1185">Reference proteome</keyword>
<dbReference type="InterPro" id="IPR001647">
    <property type="entry name" value="HTH_TetR"/>
</dbReference>
<dbReference type="GO" id="GO:0003677">
    <property type="term" value="F:DNA binding"/>
    <property type="evidence" value="ECO:0007669"/>
    <property type="project" value="UniProtKB-UniRule"/>
</dbReference>
<dbReference type="PROSITE" id="PS50977">
    <property type="entry name" value="HTH_TETR_2"/>
    <property type="match status" value="1"/>
</dbReference>
<dbReference type="PANTHER" id="PTHR30328">
    <property type="entry name" value="TRANSCRIPTIONAL REPRESSOR"/>
    <property type="match status" value="1"/>
</dbReference>
<dbReference type="PANTHER" id="PTHR30328:SF54">
    <property type="entry name" value="HTH-TYPE TRANSCRIPTIONAL REPRESSOR SCO4008"/>
    <property type="match status" value="1"/>
</dbReference>
<evidence type="ECO:0000256" key="2">
    <source>
        <dbReference type="PROSITE-ProRule" id="PRU00335"/>
    </source>
</evidence>
<proteinExistence type="predicted"/>
<reference evidence="4 5" key="1">
    <citation type="submission" date="2019-07" db="EMBL/GenBank/DDBJ databases">
        <title>Genomic Encyclopedia of Archaeal and Bacterial Type Strains, Phase II (KMG-II): from individual species to whole genera.</title>
        <authorList>
            <person name="Goeker M."/>
        </authorList>
    </citation>
    <scope>NUCLEOTIDE SEQUENCE [LARGE SCALE GENOMIC DNA]</scope>
    <source>
        <strain evidence="4 5">DSM 21935</strain>
    </source>
</reference>
<protein>
    <submittedName>
        <fullName evidence="4">Transcriptional regulator, TetR family</fullName>
    </submittedName>
</protein>
<evidence type="ECO:0000259" key="3">
    <source>
        <dbReference type="PROSITE" id="PS50977"/>
    </source>
</evidence>
<dbReference type="Proteomes" id="UP000324595">
    <property type="component" value="Unassembled WGS sequence"/>
</dbReference>
<feature type="DNA-binding region" description="H-T-H motif" evidence="2">
    <location>
        <begin position="29"/>
        <end position="48"/>
    </location>
</feature>
<dbReference type="AlphaFoldDB" id="A0A5D3YJC4"/>
<dbReference type="RefSeq" id="WP_148898722.1">
    <property type="nucleotide sequence ID" value="NZ_VNHY01000002.1"/>
</dbReference>
<dbReference type="Gene3D" id="1.10.357.10">
    <property type="entry name" value="Tetracycline Repressor, domain 2"/>
    <property type="match status" value="1"/>
</dbReference>
<dbReference type="InterPro" id="IPR036271">
    <property type="entry name" value="Tet_transcr_reg_TetR-rel_C_sf"/>
</dbReference>
<sequence length="198" mass="22576">MAKDQQDTRSEILNVAREQFIAHGYDGARLQTIADGIGVTKAMIHYYFNTKQELFEQVYRRSAEQIFGKLSDTLDSDEVLFKKIESLIEDCLQIAKNEPEVVSFVITEGTRKADWLQPAMEDQITVDLQGFDEELQKAASNYQIAAVDAHVLLIQIFSLCYYPVLSRNINRSLFKEAVDEEMPSKGIVMDTILNWLTA</sequence>
<gene>
    <name evidence="4" type="ORF">LX73_1371</name>
</gene>
<comment type="caution">
    <text evidence="4">The sequence shown here is derived from an EMBL/GenBank/DDBJ whole genome shotgun (WGS) entry which is preliminary data.</text>
</comment>
<dbReference type="InterPro" id="IPR009057">
    <property type="entry name" value="Homeodomain-like_sf"/>
</dbReference>
<evidence type="ECO:0000313" key="4">
    <source>
        <dbReference type="EMBL" id="TYP93662.1"/>
    </source>
</evidence>
<keyword evidence="1 2" id="KW-0238">DNA-binding</keyword>
<dbReference type="InterPro" id="IPR050109">
    <property type="entry name" value="HTH-type_TetR-like_transc_reg"/>
</dbReference>
<dbReference type="PRINTS" id="PR00455">
    <property type="entry name" value="HTHTETR"/>
</dbReference>